<keyword evidence="6" id="KW-0963">Cytoplasm</keyword>
<dbReference type="PANTHER" id="PTHR43651">
    <property type="entry name" value="1,4-ALPHA-GLUCAN-BRANCHING ENZYME"/>
    <property type="match status" value="1"/>
</dbReference>
<dbReference type="AlphaFoldDB" id="A0A182D4F9"/>
<dbReference type="GO" id="GO:0005992">
    <property type="term" value="P:trehalose biosynthetic process"/>
    <property type="evidence" value="ECO:0007669"/>
    <property type="project" value="UniProtKB-UniRule"/>
</dbReference>
<dbReference type="InterPro" id="IPR006047">
    <property type="entry name" value="GH13_cat_dom"/>
</dbReference>
<comment type="pathway">
    <text evidence="2 14">Glycan biosynthesis; trehalose biosynthesis.</text>
</comment>
<dbReference type="GO" id="GO:0005737">
    <property type="term" value="C:cytoplasm"/>
    <property type="evidence" value="ECO:0007669"/>
    <property type="project" value="UniProtKB-SubCell"/>
</dbReference>
<feature type="site" description="Transition state stabilizer" evidence="16">
    <location>
        <position position="403"/>
    </location>
</feature>
<evidence type="ECO:0000256" key="11">
    <source>
        <dbReference type="ARBA" id="ARBA00033284"/>
    </source>
</evidence>
<keyword evidence="8" id="KW-0119">Carbohydrate metabolism</keyword>
<dbReference type="EC" id="3.2.1.141" evidence="4 13"/>
<dbReference type="Gene3D" id="3.20.20.80">
    <property type="entry name" value="Glycosidases"/>
    <property type="match status" value="1"/>
</dbReference>
<accession>A0A182D4F9</accession>
<dbReference type="EMBL" id="AP014854">
    <property type="protein sequence ID" value="BAR99791.1"/>
    <property type="molecule type" value="Genomic_DNA"/>
</dbReference>
<dbReference type="InterPro" id="IPR014756">
    <property type="entry name" value="Ig_E-set"/>
</dbReference>
<dbReference type="CDD" id="cd02853">
    <property type="entry name" value="E_set_MTHase_like_N"/>
    <property type="match status" value="1"/>
</dbReference>
<dbReference type="CDD" id="cd11325">
    <property type="entry name" value="AmyAc_GTHase"/>
    <property type="match status" value="1"/>
</dbReference>
<sequence>MTSHVLPADFRSRHRVMPLGAELVPGGVDVRVWAPRPSAITLVMGGTELPLIDDGNGYRWALAPFGRAGSRYGFRIDGDAKILPDPASRWQPNGPHGLSAVVDPTAFGWHDHDWRGVTAADRVVYELHLGTFTAEGTFRAAIDKLPLLAEVGVTVIELMPVAEFPGRFGWGYDGVNLFAPFHRYGTPDDLRALVDAAHGLGLAVILDVVYNHLGPDGNYLPLFSAGYFTDRYDNEWGDAVNFDGEGSAEVRTFVCANAAYWVREFHFDGLRLDATQQIFDASPRNIIAELAAAAREAGGGRTVFVVAENEPQDATLVRPEAAGGYGVDAIWNEDFHHAARVALTGVREGYYSDYAGSARELLACVRHGFLYQGQRSTWQSNPRGAPALDLAPHARVNFLENHDQVANSATGARLARLTDARKLRAMTALALLAPGTPMLFQGQEFFATTPFRYFADHVPELAAATAAGRRAFLTQFPSTVGIALDPPHAEATFRASVLDWAERARNAAAVRLHRDLLELRRTDAVLSRPLALDGATLTEHALLVRFTGEREERLALFNFGADLAPQVVPEPLLAPPAGGPWRLLWSSEDPAYGGGGSRPPVEADGVWFIQGHAAAVLTAPR</sequence>
<evidence type="ECO:0000256" key="3">
    <source>
        <dbReference type="ARBA" id="ARBA00008061"/>
    </source>
</evidence>
<evidence type="ECO:0000256" key="8">
    <source>
        <dbReference type="ARBA" id="ARBA00023277"/>
    </source>
</evidence>
<dbReference type="NCBIfam" id="TIGR02402">
    <property type="entry name" value="trehalose_TreZ"/>
    <property type="match status" value="1"/>
</dbReference>
<keyword evidence="7 14" id="KW-0378">Hydrolase</keyword>
<dbReference type="Gene3D" id="1.10.10.760">
    <property type="entry name" value="E-set domains of sugar-utilizing enzymes"/>
    <property type="match status" value="1"/>
</dbReference>
<dbReference type="InterPro" id="IPR012768">
    <property type="entry name" value="Trehalose_TreZ"/>
</dbReference>
<dbReference type="SMART" id="SM00642">
    <property type="entry name" value="Aamy"/>
    <property type="match status" value="1"/>
</dbReference>
<dbReference type="SUPFAM" id="SSF81296">
    <property type="entry name" value="E set domains"/>
    <property type="match status" value="1"/>
</dbReference>
<dbReference type="PANTHER" id="PTHR43651:SF11">
    <property type="entry name" value="MALTO-OLIGOSYLTREHALOSE TREHALOHYDROLASE"/>
    <property type="match status" value="1"/>
</dbReference>
<evidence type="ECO:0000256" key="12">
    <source>
        <dbReference type="ARBA" id="ARBA00034013"/>
    </source>
</evidence>
<evidence type="ECO:0000256" key="7">
    <source>
        <dbReference type="ARBA" id="ARBA00022801"/>
    </source>
</evidence>
<dbReference type="InterPro" id="IPR022567">
    <property type="entry name" value="DUF3459"/>
</dbReference>
<comment type="similarity">
    <text evidence="3 14">Belongs to the glycosyl hydrolase 13 family.</text>
</comment>
<evidence type="ECO:0000256" key="9">
    <source>
        <dbReference type="ARBA" id="ARBA00023295"/>
    </source>
</evidence>
<evidence type="ECO:0000313" key="18">
    <source>
        <dbReference type="EMBL" id="BAR99791.1"/>
    </source>
</evidence>
<feature type="active site" description="Nucleophile" evidence="15">
    <location>
        <position position="273"/>
    </location>
</feature>
<evidence type="ECO:0000256" key="13">
    <source>
        <dbReference type="NCBIfam" id="TIGR02402"/>
    </source>
</evidence>
<dbReference type="InterPro" id="IPR044901">
    <property type="entry name" value="Trehalose_TreZ_E-set_sf"/>
</dbReference>
<evidence type="ECO:0000256" key="1">
    <source>
        <dbReference type="ARBA" id="ARBA00004496"/>
    </source>
</evidence>
<evidence type="ECO:0000256" key="16">
    <source>
        <dbReference type="PIRSR" id="PIRSR006337-3"/>
    </source>
</evidence>
<dbReference type="RefSeq" id="WP_197604359.1">
    <property type="nucleotide sequence ID" value="NZ_AP014854.2"/>
</dbReference>
<dbReference type="KEGG" id="bvr:BVIR_2510"/>
<feature type="domain" description="Glycosyl hydrolase family 13 catalytic" evidence="17">
    <location>
        <begin position="126"/>
        <end position="469"/>
    </location>
</feature>
<protein>
    <recommendedName>
        <fullName evidence="5 13">Malto-oligosyltrehalose trehalohydrolase</fullName>
        <shortName evidence="14">MTHase</shortName>
        <ecNumber evidence="4 13">3.2.1.141</ecNumber>
    </recommendedName>
    <alternativeName>
        <fullName evidence="11 14">4-alpha-D-((1-&gt;4)-alpha-D-glucano)trehalose trehalohydrolase</fullName>
    </alternativeName>
    <alternativeName>
        <fullName evidence="10 14">Maltooligosyl trehalose trehalohydrolase</fullName>
    </alternativeName>
</protein>
<evidence type="ECO:0000259" key="17">
    <source>
        <dbReference type="SMART" id="SM00642"/>
    </source>
</evidence>
<keyword evidence="9 14" id="KW-0326">Glycosidase</keyword>
<name>A0A182D4F9_BLAVI</name>
<evidence type="ECO:0000256" key="10">
    <source>
        <dbReference type="ARBA" id="ARBA00032057"/>
    </source>
</evidence>
<dbReference type="InterPro" id="IPR017853">
    <property type="entry name" value="GH"/>
</dbReference>
<evidence type="ECO:0000256" key="6">
    <source>
        <dbReference type="ARBA" id="ARBA00022490"/>
    </source>
</evidence>
<dbReference type="PIRSF" id="PIRSF006337">
    <property type="entry name" value="Trehalose_TreZ"/>
    <property type="match status" value="1"/>
</dbReference>
<feature type="active site" description="Proton donor" evidence="15">
    <location>
        <position position="308"/>
    </location>
</feature>
<dbReference type="UniPathway" id="UPA00299"/>
<organism evidence="18">
    <name type="scientific">Blastochloris viridis</name>
    <name type="common">Rhodopseudomonas viridis</name>
    <dbReference type="NCBI Taxonomy" id="1079"/>
    <lineage>
        <taxon>Bacteria</taxon>
        <taxon>Pseudomonadati</taxon>
        <taxon>Pseudomonadota</taxon>
        <taxon>Alphaproteobacteria</taxon>
        <taxon>Hyphomicrobiales</taxon>
        <taxon>Blastochloridaceae</taxon>
        <taxon>Blastochloris</taxon>
    </lineage>
</organism>
<gene>
    <name evidence="18" type="ORF">BV133_2198</name>
</gene>
<dbReference type="Pfam" id="PF11941">
    <property type="entry name" value="DUF3459"/>
    <property type="match status" value="1"/>
</dbReference>
<evidence type="ECO:0000256" key="15">
    <source>
        <dbReference type="PIRSR" id="PIRSR006337-1"/>
    </source>
</evidence>
<evidence type="ECO:0000256" key="4">
    <source>
        <dbReference type="ARBA" id="ARBA00012268"/>
    </source>
</evidence>
<dbReference type="GO" id="GO:0033942">
    <property type="term" value="F:4-alpha-D-(1-&gt;4)-alpha-D-glucanotrehalose trehalohydrolase activity"/>
    <property type="evidence" value="ECO:0007669"/>
    <property type="project" value="UniProtKB-EC"/>
</dbReference>
<comment type="subcellular location">
    <subcellularLocation>
        <location evidence="1 15">Cytoplasm</location>
    </subcellularLocation>
</comment>
<dbReference type="PATRIC" id="fig|1079.6.peg.2626"/>
<reference evidence="18" key="1">
    <citation type="journal article" date="2015" name="Genome Announc.">
        <title>Complete Genome Sequence of the Bacteriochlorophyll b-Producing Photosynthetic Bacterium Blastochloris viridis.</title>
        <authorList>
            <person name="Tsukatani Y."/>
            <person name="Hirose Y."/>
            <person name="Harada J."/>
            <person name="Misawa N."/>
            <person name="Mori K."/>
            <person name="Inoue K."/>
            <person name="Tamiaki H."/>
        </authorList>
    </citation>
    <scope>NUCLEOTIDE SEQUENCE [LARGE SCALE GENOMIC DNA]</scope>
    <source>
        <strain evidence="18">DSM 133</strain>
    </source>
</reference>
<proteinExistence type="inferred from homology"/>
<evidence type="ECO:0000256" key="5">
    <source>
        <dbReference type="ARBA" id="ARBA00015938"/>
    </source>
</evidence>
<dbReference type="Pfam" id="PF00128">
    <property type="entry name" value="Alpha-amylase"/>
    <property type="match status" value="1"/>
</dbReference>
<dbReference type="SUPFAM" id="SSF51445">
    <property type="entry name" value="(Trans)glycosidases"/>
    <property type="match status" value="1"/>
</dbReference>
<evidence type="ECO:0000256" key="2">
    <source>
        <dbReference type="ARBA" id="ARBA00005199"/>
    </source>
</evidence>
<dbReference type="Gene3D" id="2.60.40.10">
    <property type="entry name" value="Immunoglobulins"/>
    <property type="match status" value="1"/>
</dbReference>
<evidence type="ECO:0000256" key="14">
    <source>
        <dbReference type="PIRNR" id="PIRNR006337"/>
    </source>
</evidence>
<comment type="catalytic activity">
    <reaction evidence="12 14">
        <text>hydrolysis of (1-&gt;4)-alpha-D-glucosidic linkage in 4-alpha-D-[(1-&gt;4)-alpha-D-glucanosyl]n trehalose to yield trehalose and (1-&gt;4)-alpha-D-glucan.</text>
        <dbReference type="EC" id="3.2.1.141"/>
    </reaction>
</comment>
<dbReference type="InterPro" id="IPR013783">
    <property type="entry name" value="Ig-like_fold"/>
</dbReference>